<keyword evidence="5" id="KW-0406">Ion transport</keyword>
<protein>
    <submittedName>
        <fullName evidence="10">Ion transporter</fullName>
    </submittedName>
</protein>
<gene>
    <name evidence="10" type="ORF">BS297_28410</name>
</gene>
<dbReference type="GO" id="GO:0005249">
    <property type="term" value="F:voltage-gated potassium channel activity"/>
    <property type="evidence" value="ECO:0007669"/>
    <property type="project" value="InterPro"/>
</dbReference>
<evidence type="ECO:0000256" key="8">
    <source>
        <dbReference type="SAM" id="Phobius"/>
    </source>
</evidence>
<feature type="transmembrane region" description="Helical" evidence="8">
    <location>
        <begin position="151"/>
        <end position="167"/>
    </location>
</feature>
<dbReference type="Gene3D" id="1.20.5.110">
    <property type="match status" value="1"/>
</dbReference>
<dbReference type="GO" id="GO:0008076">
    <property type="term" value="C:voltage-gated potassium channel complex"/>
    <property type="evidence" value="ECO:0007669"/>
    <property type="project" value="InterPro"/>
</dbReference>
<evidence type="ECO:0000256" key="3">
    <source>
        <dbReference type="ARBA" id="ARBA00022692"/>
    </source>
</evidence>
<name>A0A0C3A6S3_RHOER</name>
<feature type="transmembrane region" description="Helical" evidence="8">
    <location>
        <begin position="21"/>
        <end position="44"/>
    </location>
</feature>
<evidence type="ECO:0000313" key="10">
    <source>
        <dbReference type="EMBL" id="KAB2581918.1"/>
    </source>
</evidence>
<dbReference type="InterPro" id="IPR027359">
    <property type="entry name" value="Volt_channel_dom_sf"/>
</dbReference>
<dbReference type="InterPro" id="IPR013099">
    <property type="entry name" value="K_chnl_dom"/>
</dbReference>
<dbReference type="Gene3D" id="1.10.287.70">
    <property type="match status" value="1"/>
</dbReference>
<evidence type="ECO:0000256" key="7">
    <source>
        <dbReference type="ARBA" id="ARBA00023303"/>
    </source>
</evidence>
<feature type="transmembrane region" description="Helical" evidence="8">
    <location>
        <begin position="125"/>
        <end position="144"/>
    </location>
</feature>
<dbReference type="Pfam" id="PF07885">
    <property type="entry name" value="Ion_trans_2"/>
    <property type="match status" value="1"/>
</dbReference>
<evidence type="ECO:0000256" key="4">
    <source>
        <dbReference type="ARBA" id="ARBA00022989"/>
    </source>
</evidence>
<evidence type="ECO:0000256" key="1">
    <source>
        <dbReference type="ARBA" id="ARBA00004141"/>
    </source>
</evidence>
<dbReference type="SUPFAM" id="SSF81324">
    <property type="entry name" value="Voltage-gated potassium channels"/>
    <property type="match status" value="1"/>
</dbReference>
<comment type="subcellular location">
    <subcellularLocation>
        <location evidence="1">Membrane</location>
        <topology evidence="1">Multi-pass membrane protein</topology>
    </subcellularLocation>
</comment>
<keyword evidence="7" id="KW-0407">Ion channel</keyword>
<reference evidence="10 11" key="1">
    <citation type="journal article" date="2017" name="Poromechanics V (2013)">
        <title>Genomic Characterization of the Arsenic-Tolerant Actinobacterium, &lt;i&gt;Rhodococcus erythropolis&lt;/i&gt; S43.</title>
        <authorList>
            <person name="Retamal-Morales G."/>
            <person name="Mehnert M."/>
            <person name="Schwabe R."/>
            <person name="Tischler D."/>
            <person name="Schloemann M."/>
            <person name="Levican G.J."/>
        </authorList>
    </citation>
    <scope>NUCLEOTIDE SEQUENCE [LARGE SCALE GENOMIC DNA]</scope>
    <source>
        <strain evidence="10 11">S43</strain>
    </source>
</reference>
<dbReference type="PANTHER" id="PTHR11537:SF254">
    <property type="entry name" value="POTASSIUM VOLTAGE-GATED CHANNEL PROTEIN SHAB"/>
    <property type="match status" value="1"/>
</dbReference>
<dbReference type="EMBL" id="MRBO01000765">
    <property type="protein sequence ID" value="KAB2581918.1"/>
    <property type="molecule type" value="Genomic_DNA"/>
</dbReference>
<dbReference type="InterPro" id="IPR028325">
    <property type="entry name" value="VG_K_chnl"/>
</dbReference>
<evidence type="ECO:0000259" key="9">
    <source>
        <dbReference type="Pfam" id="PF07885"/>
    </source>
</evidence>
<sequence length="275" mass="30039">MNESRRSVHHRTAWTSKRWQLTTDIPLAAAACLFLVAYAYQVLAQPTGFPHRLTEWIMWAAWVVFAVDYAVRLWLAPARGRWFVRHLLDLAMVVLPMLRPLRLLRLVTLLAIVHRSSGQSLRGRVVVYATGATALLIGVAALAMLDAERHAEGAAITSYGTALWWAMETVTTVGYGDMAPVTTTGRLIAGALMIGGIALLGIVTATLASWLVERVAEQDEAGQAATRKQVADLSVEVRALATRTHRVDLASVDTDSLRRELASRGVVAQHAPSDN</sequence>
<evidence type="ECO:0000313" key="11">
    <source>
        <dbReference type="Proteomes" id="UP000325576"/>
    </source>
</evidence>
<dbReference type="Gene3D" id="1.20.120.350">
    <property type="entry name" value="Voltage-gated potassium channels. Chain C"/>
    <property type="match status" value="1"/>
</dbReference>
<keyword evidence="2" id="KW-0813">Transport</keyword>
<accession>A0A0C3A6S3</accession>
<dbReference type="RefSeq" id="WP_042952896.1">
    <property type="nucleotide sequence ID" value="NZ_JADOEI010000001.1"/>
</dbReference>
<feature type="transmembrane region" description="Helical" evidence="8">
    <location>
        <begin position="187"/>
        <end position="212"/>
    </location>
</feature>
<keyword evidence="4 8" id="KW-1133">Transmembrane helix</keyword>
<keyword evidence="6 8" id="KW-0472">Membrane</keyword>
<evidence type="ECO:0000256" key="5">
    <source>
        <dbReference type="ARBA" id="ARBA00023065"/>
    </source>
</evidence>
<organism evidence="10 11">
    <name type="scientific">Rhodococcus erythropolis</name>
    <name type="common">Arthrobacter picolinophilus</name>
    <dbReference type="NCBI Taxonomy" id="1833"/>
    <lineage>
        <taxon>Bacteria</taxon>
        <taxon>Bacillati</taxon>
        <taxon>Actinomycetota</taxon>
        <taxon>Actinomycetes</taxon>
        <taxon>Mycobacteriales</taxon>
        <taxon>Nocardiaceae</taxon>
        <taxon>Rhodococcus</taxon>
        <taxon>Rhodococcus erythropolis group</taxon>
    </lineage>
</organism>
<feature type="domain" description="Potassium channel" evidence="9">
    <location>
        <begin position="139"/>
        <end position="212"/>
    </location>
</feature>
<dbReference type="GO" id="GO:0001508">
    <property type="term" value="P:action potential"/>
    <property type="evidence" value="ECO:0007669"/>
    <property type="project" value="TreeGrafter"/>
</dbReference>
<feature type="transmembrane region" description="Helical" evidence="8">
    <location>
        <begin position="56"/>
        <end position="75"/>
    </location>
</feature>
<evidence type="ECO:0000256" key="2">
    <source>
        <dbReference type="ARBA" id="ARBA00022448"/>
    </source>
</evidence>
<dbReference type="AlphaFoldDB" id="A0A0C3A6S3"/>
<dbReference type="PANTHER" id="PTHR11537">
    <property type="entry name" value="VOLTAGE-GATED POTASSIUM CHANNEL"/>
    <property type="match status" value="1"/>
</dbReference>
<keyword evidence="3 8" id="KW-0812">Transmembrane</keyword>
<evidence type="ECO:0000256" key="6">
    <source>
        <dbReference type="ARBA" id="ARBA00023136"/>
    </source>
</evidence>
<dbReference type="Proteomes" id="UP000325576">
    <property type="component" value="Unassembled WGS sequence"/>
</dbReference>
<comment type="caution">
    <text evidence="10">The sequence shown here is derived from an EMBL/GenBank/DDBJ whole genome shotgun (WGS) entry which is preliminary data.</text>
</comment>
<proteinExistence type="predicted"/>